<dbReference type="EMBL" id="JARCJK010000012">
    <property type="protein sequence ID" value="MDE4167732.1"/>
    <property type="molecule type" value="Genomic_DNA"/>
</dbReference>
<feature type="compositionally biased region" description="Basic and acidic residues" evidence="1">
    <location>
        <begin position="12"/>
        <end position="22"/>
    </location>
</feature>
<evidence type="ECO:0000313" key="2">
    <source>
        <dbReference type="EMBL" id="MDE4167732.1"/>
    </source>
</evidence>
<dbReference type="AlphaFoldDB" id="A0ABD4XDY5"/>
<protein>
    <submittedName>
        <fullName evidence="2">Uncharacterized protein</fullName>
    </submittedName>
</protein>
<dbReference type="RefSeq" id="WP_274841212.1">
    <property type="nucleotide sequence ID" value="NZ_JARCJG010000009.1"/>
</dbReference>
<gene>
    <name evidence="2" type="ORF">PXK24_18715</name>
</gene>
<evidence type="ECO:0000256" key="1">
    <source>
        <dbReference type="SAM" id="MobiDB-lite"/>
    </source>
</evidence>
<sequence length="96" mass="10643">MNSELSFPEKLGGTRDHDEKHPWVGLIGRGNSGWSYATWRKGGYSTTGNPGLAYTFATREAALAFATSFPFGGKRSAKRLTVLSNPTSQGDRYWRR</sequence>
<comment type="caution">
    <text evidence="2">The sequence shown here is derived from an EMBL/GenBank/DDBJ whole genome shotgun (WGS) entry which is preliminary data.</text>
</comment>
<reference evidence="2 3" key="1">
    <citation type="submission" date="2023-02" db="EMBL/GenBank/DDBJ databases">
        <title>Population genomics of bacteria associated with diatom.</title>
        <authorList>
            <person name="Xie J."/>
            <person name="Wang H."/>
        </authorList>
    </citation>
    <scope>NUCLEOTIDE SEQUENCE [LARGE SCALE GENOMIC DNA]</scope>
    <source>
        <strain evidence="2 3">PT47_8</strain>
    </source>
</reference>
<organism evidence="2 3">
    <name type="scientific">Phaeobacter gallaeciensis</name>
    <dbReference type="NCBI Taxonomy" id="60890"/>
    <lineage>
        <taxon>Bacteria</taxon>
        <taxon>Pseudomonadati</taxon>
        <taxon>Pseudomonadota</taxon>
        <taxon>Alphaproteobacteria</taxon>
        <taxon>Rhodobacterales</taxon>
        <taxon>Roseobacteraceae</taxon>
        <taxon>Phaeobacter</taxon>
    </lineage>
</organism>
<feature type="region of interest" description="Disordered" evidence="1">
    <location>
        <begin position="1"/>
        <end position="22"/>
    </location>
</feature>
<evidence type="ECO:0000313" key="3">
    <source>
        <dbReference type="Proteomes" id="UP001218364"/>
    </source>
</evidence>
<name>A0ABD4XDY5_9RHOB</name>
<proteinExistence type="predicted"/>
<dbReference type="Proteomes" id="UP001218364">
    <property type="component" value="Unassembled WGS sequence"/>
</dbReference>
<accession>A0ABD4XDY5</accession>